<name>A0ACC0EW19_9BASI</name>
<dbReference type="Proteomes" id="UP001060170">
    <property type="component" value="Chromosome 2"/>
</dbReference>
<proteinExistence type="predicted"/>
<dbReference type="EMBL" id="CM045866">
    <property type="protein sequence ID" value="KAI7961691.1"/>
    <property type="molecule type" value="Genomic_DNA"/>
</dbReference>
<protein>
    <submittedName>
        <fullName evidence="1">Uncharacterized protein</fullName>
    </submittedName>
</protein>
<reference evidence="2" key="2">
    <citation type="journal article" date="2018" name="Mol. Plant Microbe Interact.">
        <title>Genome sequence resources for the wheat stripe rust pathogen (Puccinia striiformis f. sp. tritici) and the barley stripe rust pathogen (Puccinia striiformis f. sp. hordei).</title>
        <authorList>
            <person name="Xia C."/>
            <person name="Wang M."/>
            <person name="Yin C."/>
            <person name="Cornejo O.E."/>
            <person name="Hulbert S.H."/>
            <person name="Chen X."/>
        </authorList>
    </citation>
    <scope>NUCLEOTIDE SEQUENCE [LARGE SCALE GENOMIC DNA]</scope>
    <source>
        <strain evidence="2">93-210</strain>
    </source>
</reference>
<evidence type="ECO:0000313" key="1">
    <source>
        <dbReference type="EMBL" id="KAI7961691.1"/>
    </source>
</evidence>
<reference evidence="2" key="1">
    <citation type="journal article" date="2018" name="BMC Genomics">
        <title>Genomic insights into host adaptation between the wheat stripe rust pathogen (Puccinia striiformis f. sp. tritici) and the barley stripe rust pathogen (Puccinia striiformis f. sp. hordei).</title>
        <authorList>
            <person name="Xia C."/>
            <person name="Wang M."/>
            <person name="Yin C."/>
            <person name="Cornejo O.E."/>
            <person name="Hulbert S.H."/>
            <person name="Chen X."/>
        </authorList>
    </citation>
    <scope>NUCLEOTIDE SEQUENCE [LARGE SCALE GENOMIC DNA]</scope>
    <source>
        <strain evidence="2">93-210</strain>
    </source>
</reference>
<keyword evidence="2" id="KW-1185">Reference proteome</keyword>
<sequence length="505" mass="57866">MSSTLKRLSQTLLKLKDIEWIEKHYETIKKSFHGTGTANLADKAKKEEIYITGKVLVWLKDDGWDVRKGDWNNKEIDVINTLQLLTAKPKNKWLPNIKVWIDANNPGDLLIPLLVALEERVLKLGVDDKVPARKEELAKIGTTRHHFRLGYLFDETTLCDFSLLIDPQPVTKLINTYSGSIDITYAGKFNLGGTLIFPAFYAPNGPRNLVSVSQLEDHGLKVVGKNRMYLIKLGQRIIYRFPRVGNLYEGQIPKSNTTNYVMNISDPDPHLDYHILLGHPSDEYLTRFFRLYNITPVNSNQSAKKLRSFKSSMKYILVIIDDYSRFNRTYLMRKKSESEGKILSYLNEIVNKTEIRIEAGPANNPQTNGLAERFNQALLVKIRCLLAQSMVPINFWDKAARYASTLINILPSKSLNWSSPVSVLSELNSCIEPIRDIHKLIPFVPKVYVSHRPPLKISAPSKPLLCLGYEDHSDAYRFFDPLRRHVEYRMRDTSEKGEKKAYAPS</sequence>
<gene>
    <name evidence="1" type="ORF">MJO28_002180</name>
</gene>
<organism evidence="1 2">
    <name type="scientific">Puccinia striiformis f. sp. tritici</name>
    <dbReference type="NCBI Taxonomy" id="168172"/>
    <lineage>
        <taxon>Eukaryota</taxon>
        <taxon>Fungi</taxon>
        <taxon>Dikarya</taxon>
        <taxon>Basidiomycota</taxon>
        <taxon>Pucciniomycotina</taxon>
        <taxon>Pucciniomycetes</taxon>
        <taxon>Pucciniales</taxon>
        <taxon>Pucciniaceae</taxon>
        <taxon>Puccinia</taxon>
    </lineage>
</organism>
<comment type="caution">
    <text evidence="1">The sequence shown here is derived from an EMBL/GenBank/DDBJ whole genome shotgun (WGS) entry which is preliminary data.</text>
</comment>
<accession>A0ACC0EW19</accession>
<evidence type="ECO:0000313" key="2">
    <source>
        <dbReference type="Proteomes" id="UP001060170"/>
    </source>
</evidence>
<reference evidence="1 2" key="3">
    <citation type="journal article" date="2022" name="Microbiol. Spectr.">
        <title>Folding features and dynamics of 3D genome architecture in plant fungal pathogens.</title>
        <authorList>
            <person name="Xia C."/>
        </authorList>
    </citation>
    <scope>NUCLEOTIDE SEQUENCE [LARGE SCALE GENOMIC DNA]</scope>
    <source>
        <strain evidence="1 2">93-210</strain>
    </source>
</reference>